<protein>
    <recommendedName>
        <fullName evidence="3">NET domain-containing protein</fullName>
    </recommendedName>
</protein>
<accession>A0A8J5YXL1</accession>
<organism evidence="4 5">
    <name type="scientific">Gossypium anomalum</name>
    <dbReference type="NCBI Taxonomy" id="47600"/>
    <lineage>
        <taxon>Eukaryota</taxon>
        <taxon>Viridiplantae</taxon>
        <taxon>Streptophyta</taxon>
        <taxon>Embryophyta</taxon>
        <taxon>Tracheophyta</taxon>
        <taxon>Spermatophyta</taxon>
        <taxon>Magnoliopsida</taxon>
        <taxon>eudicotyledons</taxon>
        <taxon>Gunneridae</taxon>
        <taxon>Pentapetalae</taxon>
        <taxon>rosids</taxon>
        <taxon>malvids</taxon>
        <taxon>Malvales</taxon>
        <taxon>Malvaceae</taxon>
        <taxon>Malvoideae</taxon>
        <taxon>Gossypium</taxon>
    </lineage>
</organism>
<dbReference type="Proteomes" id="UP000701853">
    <property type="component" value="Chromosome 7"/>
</dbReference>
<evidence type="ECO:0000256" key="2">
    <source>
        <dbReference type="SAM" id="MobiDB-lite"/>
    </source>
</evidence>
<dbReference type="Pfam" id="PF09184">
    <property type="entry name" value="PPP4R2"/>
    <property type="match status" value="1"/>
</dbReference>
<dbReference type="EMBL" id="JAHUZN010000007">
    <property type="protein sequence ID" value="KAG8489315.1"/>
    <property type="molecule type" value="Genomic_DNA"/>
</dbReference>
<reference evidence="4 5" key="1">
    <citation type="journal article" date="2021" name="bioRxiv">
        <title>The Gossypium anomalum genome as a resource for cotton improvement and evolutionary analysis of hybrid incompatibility.</title>
        <authorList>
            <person name="Grover C.E."/>
            <person name="Yuan D."/>
            <person name="Arick M.A."/>
            <person name="Miller E.R."/>
            <person name="Hu G."/>
            <person name="Peterson D.G."/>
            <person name="Wendel J.F."/>
            <person name="Udall J.A."/>
        </authorList>
    </citation>
    <scope>NUCLEOTIDE SEQUENCE [LARGE SCALE GENOMIC DNA]</scope>
    <source>
        <strain evidence="4">JFW-Udall</strain>
        <tissue evidence="4">Leaf</tissue>
    </source>
</reference>
<dbReference type="AlphaFoldDB" id="A0A8J5YXL1"/>
<dbReference type="Gene3D" id="1.20.1270.220">
    <property type="match status" value="1"/>
</dbReference>
<evidence type="ECO:0000259" key="3">
    <source>
        <dbReference type="PROSITE" id="PS51525"/>
    </source>
</evidence>
<dbReference type="InterPro" id="IPR027353">
    <property type="entry name" value="NET_dom"/>
</dbReference>
<comment type="caution">
    <text evidence="4">The sequence shown here is derived from an EMBL/GenBank/DDBJ whole genome shotgun (WGS) entry which is preliminary data.</text>
</comment>
<evidence type="ECO:0000313" key="4">
    <source>
        <dbReference type="EMBL" id="KAG8489315.1"/>
    </source>
</evidence>
<feature type="compositionally biased region" description="Polar residues" evidence="2">
    <location>
        <begin position="101"/>
        <end position="125"/>
    </location>
</feature>
<sequence>MSKAEEEPIREIMTDKEMNNLATELVSLLEELPENISNFLKEHCSSGGGQMDGEPIDIDVDALSNETLYKLRKLLDDYLLEKQAKQTKAESREKELLDESGFSNLSIQSSKGMEASSVTENSSTGNDHEQEQEQEPVLNHGGTESNPETNREEEELDGEQVRRVLQVSAATGKFWHNWDKLKSMLSFQLKLVLSEYPEAKMTVEQQNASLGETYLELVTRLNEELHSFIEGPPFTLQRLCEILLDARSIYPKLSKLALALEKNLLVTSTLAVCTEPYPEMMPNPEPEKATEEAPLQSNSVQNGVESMVGDRDEIMTEVEADIEEMTIDVDAFQEMVGPSEANSTAAENS</sequence>
<feature type="compositionally biased region" description="Basic and acidic residues" evidence="2">
    <location>
        <begin position="88"/>
        <end position="97"/>
    </location>
</feature>
<comment type="similarity">
    <text evidence="1">Belongs to the PPP4R2 family.</text>
</comment>
<feature type="region of interest" description="Disordered" evidence="2">
    <location>
        <begin position="88"/>
        <end position="159"/>
    </location>
</feature>
<dbReference type="OrthoDB" id="341898at2759"/>
<dbReference type="InterPro" id="IPR015267">
    <property type="entry name" value="PPP4R2"/>
</dbReference>
<name>A0A8J5YXL1_9ROSI</name>
<keyword evidence="5" id="KW-1185">Reference proteome</keyword>
<feature type="region of interest" description="Disordered" evidence="2">
    <location>
        <begin position="277"/>
        <end position="298"/>
    </location>
</feature>
<dbReference type="PANTHER" id="PTHR16487">
    <property type="entry name" value="PPP4R2-RELATED PROTEIN"/>
    <property type="match status" value="1"/>
</dbReference>
<gene>
    <name evidence="4" type="ORF">CXB51_017405</name>
</gene>
<feature type="domain" description="NET" evidence="3">
    <location>
        <begin position="3"/>
        <end position="86"/>
    </location>
</feature>
<dbReference type="PROSITE" id="PS51525">
    <property type="entry name" value="NET"/>
    <property type="match status" value="1"/>
</dbReference>
<evidence type="ECO:0000256" key="1">
    <source>
        <dbReference type="ARBA" id="ARBA00009207"/>
    </source>
</evidence>
<dbReference type="PANTHER" id="PTHR16487:SF0">
    <property type="entry name" value="PROTEIN PHOSPHATASE 4 REGULATORY SUBUNIT 2-RELATED"/>
    <property type="match status" value="1"/>
</dbReference>
<dbReference type="GO" id="GO:0019888">
    <property type="term" value="F:protein phosphatase regulator activity"/>
    <property type="evidence" value="ECO:0007669"/>
    <property type="project" value="InterPro"/>
</dbReference>
<dbReference type="GO" id="GO:0005634">
    <property type="term" value="C:nucleus"/>
    <property type="evidence" value="ECO:0007669"/>
    <property type="project" value="TreeGrafter"/>
</dbReference>
<dbReference type="GO" id="GO:0030289">
    <property type="term" value="C:protein phosphatase 4 complex"/>
    <property type="evidence" value="ECO:0007669"/>
    <property type="project" value="InterPro"/>
</dbReference>
<evidence type="ECO:0000313" key="5">
    <source>
        <dbReference type="Proteomes" id="UP000701853"/>
    </source>
</evidence>
<proteinExistence type="inferred from homology"/>
<dbReference type="InterPro" id="IPR038336">
    <property type="entry name" value="NET_sf"/>
</dbReference>
<dbReference type="GO" id="GO:0005737">
    <property type="term" value="C:cytoplasm"/>
    <property type="evidence" value="ECO:0007669"/>
    <property type="project" value="TreeGrafter"/>
</dbReference>
<dbReference type="Pfam" id="PF17035">
    <property type="entry name" value="BET"/>
    <property type="match status" value="1"/>
</dbReference>